<feature type="compositionally biased region" description="Basic and acidic residues" evidence="1">
    <location>
        <begin position="166"/>
        <end position="176"/>
    </location>
</feature>
<protein>
    <submittedName>
        <fullName evidence="4">Zinc ribbon domain-containing protein</fullName>
    </submittedName>
</protein>
<organism evidence="4 5">
    <name type="scientific">Peptoniphilus senegalensis</name>
    <dbReference type="NCBI Taxonomy" id="1465757"/>
    <lineage>
        <taxon>Bacteria</taxon>
        <taxon>Bacillati</taxon>
        <taxon>Bacillota</taxon>
        <taxon>Tissierellia</taxon>
        <taxon>Tissierellales</taxon>
        <taxon>Peptoniphilaceae</taxon>
        <taxon>Peptoniphilus</taxon>
    </lineage>
</organism>
<feature type="transmembrane region" description="Helical" evidence="2">
    <location>
        <begin position="545"/>
        <end position="563"/>
    </location>
</feature>
<dbReference type="RefSeq" id="WP_349187930.1">
    <property type="nucleotide sequence ID" value="NZ_JBBNPP010000002.1"/>
</dbReference>
<feature type="domain" description="Putative zinc-ribbon" evidence="3">
    <location>
        <begin position="9"/>
        <end position="30"/>
    </location>
</feature>
<dbReference type="InterPro" id="IPR059113">
    <property type="entry name" value="Znf_ribbon"/>
</dbReference>
<keyword evidence="2" id="KW-0472">Membrane</keyword>
<comment type="caution">
    <text evidence="4">The sequence shown here is derived from an EMBL/GenBank/DDBJ whole genome shotgun (WGS) entry which is preliminary data.</text>
</comment>
<name>A0ABV1IYX2_9FIRM</name>
<feature type="compositionally biased region" description="Basic and acidic residues" evidence="1">
    <location>
        <begin position="229"/>
        <end position="255"/>
    </location>
</feature>
<evidence type="ECO:0000256" key="2">
    <source>
        <dbReference type="SAM" id="Phobius"/>
    </source>
</evidence>
<accession>A0ABV1IYX2</accession>
<sequence length="604" mass="69077">MKEGATLFCPKCGNSVSKDDNFCAHCGYNLKDVKVSFSSNDLSKKENTNKVEKISEHTRVFNPKSLDGIDTTDELKNIIAEVDRKISKNIEDYEKGNVPKKQPEKEKKTKSPLKDIEINNKSKGSDKSHEVIDTKKADKEFLDANKEIKSDSGISQKELVRRVQEELKKSNFKENSKNASSNSYESMNLDSPNTSSSFEDRSSKKFSLKDKWKNFINEDDDEFSIFSTIRDDTKKKEDTRNLEISKSLEDSEKPFENTLSTPKIDIENAIKKSEENKSKEETKKKAEERKKEVEKNKTSEKKSLNSDDEAPKIDMTSKDKSPDTKKVSEEKKDSKASLDKDTKYKETKENKTQTTKESQKIKDNKKSKNLKDLFSFKEKGEKPVKEITSVDSKVEKEFSNKINNVEEKISKTSMDGLDKILQYLSKITTKVSDYIGEFGSKESKIVIAIGTVLSALALLIGSGSFKFILIVFLALKLLFDYFEFYVPLNIATDRDDIDTSYPEVKKFALINWIICKVFLFVGFLISPFGGFFKYNMLQALTAMPLATLILIILSLLIAITLYGREFIGRSKINFIGWYAIAFTLFELLFKMIWFIINFIFVTLF</sequence>
<keyword evidence="2" id="KW-0812">Transmembrane</keyword>
<feature type="region of interest" description="Disordered" evidence="1">
    <location>
        <begin position="93"/>
        <end position="136"/>
    </location>
</feature>
<feature type="region of interest" description="Disordered" evidence="1">
    <location>
        <begin position="166"/>
        <end position="205"/>
    </location>
</feature>
<feature type="transmembrane region" description="Helical" evidence="2">
    <location>
        <begin position="575"/>
        <end position="600"/>
    </location>
</feature>
<dbReference type="EMBL" id="JBBNPP010000002">
    <property type="protein sequence ID" value="MEQ3346086.1"/>
    <property type="molecule type" value="Genomic_DNA"/>
</dbReference>
<proteinExistence type="predicted"/>
<keyword evidence="5" id="KW-1185">Reference proteome</keyword>
<feature type="compositionally biased region" description="Basic and acidic residues" evidence="1">
    <location>
        <begin position="264"/>
        <end position="351"/>
    </location>
</feature>
<feature type="transmembrane region" description="Helical" evidence="2">
    <location>
        <begin position="507"/>
        <end position="525"/>
    </location>
</feature>
<evidence type="ECO:0000313" key="4">
    <source>
        <dbReference type="EMBL" id="MEQ3346086.1"/>
    </source>
</evidence>
<keyword evidence="2" id="KW-1133">Transmembrane helix</keyword>
<evidence type="ECO:0000313" key="5">
    <source>
        <dbReference type="Proteomes" id="UP001491691"/>
    </source>
</evidence>
<gene>
    <name evidence="4" type="ORF">AAA073_01405</name>
</gene>
<evidence type="ECO:0000259" key="3">
    <source>
        <dbReference type="Pfam" id="PF13248"/>
    </source>
</evidence>
<feature type="compositionally biased region" description="Polar residues" evidence="1">
    <location>
        <begin position="177"/>
        <end position="197"/>
    </location>
</feature>
<dbReference type="Pfam" id="PF13248">
    <property type="entry name" value="Zn_ribbon_3"/>
    <property type="match status" value="1"/>
</dbReference>
<evidence type="ECO:0000256" key="1">
    <source>
        <dbReference type="SAM" id="MobiDB-lite"/>
    </source>
</evidence>
<dbReference type="Proteomes" id="UP001491691">
    <property type="component" value="Unassembled WGS sequence"/>
</dbReference>
<feature type="region of interest" description="Disordered" evidence="1">
    <location>
        <begin position="226"/>
        <end position="364"/>
    </location>
</feature>
<reference evidence="4 5" key="1">
    <citation type="submission" date="2024-04" db="EMBL/GenBank/DDBJ databases">
        <title>Human intestinal bacterial collection.</title>
        <authorList>
            <person name="Pauvert C."/>
            <person name="Hitch T.C.A."/>
            <person name="Clavel T."/>
        </authorList>
    </citation>
    <scope>NUCLEOTIDE SEQUENCE [LARGE SCALE GENOMIC DNA]</scope>
    <source>
        <strain evidence="4 5">CLA-SR-H019</strain>
    </source>
</reference>